<organism evidence="2 3">
    <name type="scientific">Entamoeba nuttalli</name>
    <dbReference type="NCBI Taxonomy" id="412467"/>
    <lineage>
        <taxon>Eukaryota</taxon>
        <taxon>Amoebozoa</taxon>
        <taxon>Evosea</taxon>
        <taxon>Archamoebae</taxon>
        <taxon>Mastigamoebida</taxon>
        <taxon>Entamoebidae</taxon>
        <taxon>Entamoeba</taxon>
    </lineage>
</organism>
<evidence type="ECO:0000313" key="3">
    <source>
        <dbReference type="Proteomes" id="UP001628156"/>
    </source>
</evidence>
<proteinExistence type="predicted"/>
<feature type="region of interest" description="Disordered" evidence="1">
    <location>
        <begin position="141"/>
        <end position="245"/>
    </location>
</feature>
<sequence>MKRRTRSERKAPERLPTGQIGGIERYHGPGIVLGTSKIISDAISGASNEILVLIHRLMYQRQGSQKERLNNILSFCGFENDDQVEKCKVALLKRNDEEVKTLAELFKLEDTQRDEIIDGLAEFLKEPKRPREDVVIEFIDEEQNELEEREKEEKELELEMEEEDDDQEVYDENEADALEEDEDIFEDSELENEHESESEEEEEEEEEEDADLDNVFDEIEEKKPRTKKTESKDNKKKKNAKKDKN</sequence>
<feature type="region of interest" description="Disordered" evidence="1">
    <location>
        <begin position="1"/>
        <end position="20"/>
    </location>
</feature>
<reference evidence="2 3" key="1">
    <citation type="journal article" date="2019" name="PLoS Negl. Trop. Dis.">
        <title>Whole genome sequencing of Entamoeba nuttalli reveals mammalian host-related molecular signatures and a novel octapeptide-repeat surface protein.</title>
        <authorList>
            <person name="Tanaka M."/>
            <person name="Makiuchi T."/>
            <person name="Komiyama T."/>
            <person name="Shiina T."/>
            <person name="Osaki K."/>
            <person name="Tachibana H."/>
        </authorList>
    </citation>
    <scope>NUCLEOTIDE SEQUENCE [LARGE SCALE GENOMIC DNA]</scope>
    <source>
        <strain evidence="2 3">P19-061405</strain>
    </source>
</reference>
<dbReference type="Proteomes" id="UP001628156">
    <property type="component" value="Unassembled WGS sequence"/>
</dbReference>
<accession>A0ABQ0DRK6</accession>
<name>A0ABQ0DRK6_9EUKA</name>
<dbReference type="PANTHER" id="PTHR13468">
    <property type="entry name" value="DEK PROTEIN"/>
    <property type="match status" value="1"/>
</dbReference>
<dbReference type="PANTHER" id="PTHR13468:SF1">
    <property type="entry name" value="PROTEIN DEK"/>
    <property type="match status" value="1"/>
</dbReference>
<evidence type="ECO:0000313" key="2">
    <source>
        <dbReference type="EMBL" id="GAB1225485.1"/>
    </source>
</evidence>
<protein>
    <submittedName>
        <fullName evidence="2">Uncharacterized protein</fullName>
    </submittedName>
</protein>
<keyword evidence="3" id="KW-1185">Reference proteome</keyword>
<feature type="compositionally biased region" description="Basic residues" evidence="1">
    <location>
        <begin position="234"/>
        <end position="245"/>
    </location>
</feature>
<dbReference type="InterPro" id="IPR044198">
    <property type="entry name" value="DEK"/>
</dbReference>
<evidence type="ECO:0000256" key="1">
    <source>
        <dbReference type="SAM" id="MobiDB-lite"/>
    </source>
</evidence>
<feature type="compositionally biased region" description="Basic and acidic residues" evidence="1">
    <location>
        <begin position="220"/>
        <end position="233"/>
    </location>
</feature>
<comment type="caution">
    <text evidence="2">The sequence shown here is derived from an EMBL/GenBank/DDBJ whole genome shotgun (WGS) entry which is preliminary data.</text>
</comment>
<feature type="compositionally biased region" description="Acidic residues" evidence="1">
    <location>
        <begin position="155"/>
        <end position="219"/>
    </location>
</feature>
<gene>
    <name evidence="2" type="ORF">ENUP19_0253G0037</name>
</gene>
<dbReference type="EMBL" id="BAAFRS010000253">
    <property type="protein sequence ID" value="GAB1225485.1"/>
    <property type="molecule type" value="Genomic_DNA"/>
</dbReference>